<proteinExistence type="predicted"/>
<feature type="compositionally biased region" description="Basic and acidic residues" evidence="1">
    <location>
        <begin position="79"/>
        <end position="100"/>
    </location>
</feature>
<dbReference type="OrthoDB" id="10256055at2759"/>
<organism evidence="2 3">
    <name type="scientific">Talaromyces amestolkiae</name>
    <dbReference type="NCBI Taxonomy" id="1196081"/>
    <lineage>
        <taxon>Eukaryota</taxon>
        <taxon>Fungi</taxon>
        <taxon>Dikarya</taxon>
        <taxon>Ascomycota</taxon>
        <taxon>Pezizomycotina</taxon>
        <taxon>Eurotiomycetes</taxon>
        <taxon>Eurotiomycetidae</taxon>
        <taxon>Eurotiales</taxon>
        <taxon>Trichocomaceae</taxon>
        <taxon>Talaromyces</taxon>
        <taxon>Talaromyces sect. Talaromyces</taxon>
    </lineage>
</organism>
<protein>
    <recommendedName>
        <fullName evidence="4">Fe2OG dioxygenase domain-containing protein</fullName>
    </recommendedName>
</protein>
<dbReference type="PANTHER" id="PTHR41677:SF1">
    <property type="entry name" value="FE2OG DIOXYGENASE DOMAIN-CONTAINING PROTEIN"/>
    <property type="match status" value="1"/>
</dbReference>
<dbReference type="AlphaFoldDB" id="A0A364KTU0"/>
<keyword evidence="3" id="KW-1185">Reference proteome</keyword>
<feature type="region of interest" description="Disordered" evidence="1">
    <location>
        <begin position="70"/>
        <end position="100"/>
    </location>
</feature>
<name>A0A364KTU0_TALAM</name>
<dbReference type="STRING" id="1196081.A0A364KTU0"/>
<evidence type="ECO:0000313" key="3">
    <source>
        <dbReference type="Proteomes" id="UP000249363"/>
    </source>
</evidence>
<dbReference type="EMBL" id="MIKG01000004">
    <property type="protein sequence ID" value="RAO66968.1"/>
    <property type="molecule type" value="Genomic_DNA"/>
</dbReference>
<dbReference type="GeneID" id="63792196"/>
<accession>A0A364KTU0</accession>
<dbReference type="PANTHER" id="PTHR41677">
    <property type="entry name" value="YALI0B19030P"/>
    <property type="match status" value="1"/>
</dbReference>
<reference evidence="2 3" key="1">
    <citation type="journal article" date="2017" name="Biotechnol. Biofuels">
        <title>Differential beta-glucosidase expression as a function of carbon source availability in Talaromyces amestolkiae: a genomic and proteomic approach.</title>
        <authorList>
            <person name="de Eugenio L.I."/>
            <person name="Mendez-Liter J.A."/>
            <person name="Nieto-Dominguez M."/>
            <person name="Alonso L."/>
            <person name="Gil-Munoz J."/>
            <person name="Barriuso J."/>
            <person name="Prieto A."/>
            <person name="Martinez M.J."/>
        </authorList>
    </citation>
    <scope>NUCLEOTIDE SEQUENCE [LARGE SCALE GENOMIC DNA]</scope>
    <source>
        <strain evidence="2 3">CIB</strain>
    </source>
</reference>
<sequence>MAATNIMTAPLLPEAPIMNDIPNETYHYIPHDLSPKSPEAVSIEVTQKMPEEGIQGSSQEASETILSETTQETFLQKPQELHEESTQEAAEELRQETHQKMSQEVVQDAAQEATQELLIESTEEVQVAPQKPSVNKSKPIIPVKSDLAPCDRVPFDPAKHIKFTPPSKVWTMQELDYPEGKGISPVGVSEPFPLFSEEAVKQMRAEILDEKVWDKYKFSSNLSQCQLRGFAPECAPFIYDAWKSPEVLEIISKIAGIDLVPVMDWEIAHVNIAVKSEEEKAKELEIVHRNADEGVADCALEDDDKPVVDWHTDSYPFVCVTMLSDCSSMVGGETMLRKGNGGTVKVRGPQMGSAVILQGRYIEHQALRALGAAERITSVTSFRPKSAAVKDDTVLHTVRAISDLKELYHQYAEYRFEILQDRCQEMGRKLRDRKRANRPFDTIATKNFIREQIEFLEAMDREIVRDELVQMGYIGDSHLVSDETRQTGRKKGVYQEETVAA</sequence>
<dbReference type="RefSeq" id="XP_040731484.1">
    <property type="nucleotide sequence ID" value="XM_040875185.1"/>
</dbReference>
<evidence type="ECO:0008006" key="4">
    <source>
        <dbReference type="Google" id="ProtNLM"/>
    </source>
</evidence>
<evidence type="ECO:0000313" key="2">
    <source>
        <dbReference type="EMBL" id="RAO66968.1"/>
    </source>
</evidence>
<comment type="caution">
    <text evidence="2">The sequence shown here is derived from an EMBL/GenBank/DDBJ whole genome shotgun (WGS) entry which is preliminary data.</text>
</comment>
<dbReference type="Proteomes" id="UP000249363">
    <property type="component" value="Unassembled WGS sequence"/>
</dbReference>
<gene>
    <name evidence="2" type="ORF">BHQ10_002980</name>
</gene>
<evidence type="ECO:0000256" key="1">
    <source>
        <dbReference type="SAM" id="MobiDB-lite"/>
    </source>
</evidence>